<dbReference type="SMART" id="SM00202">
    <property type="entry name" value="SR"/>
    <property type="match status" value="5"/>
</dbReference>
<dbReference type="PROSITE" id="PS50287">
    <property type="entry name" value="SRCR_2"/>
    <property type="match status" value="5"/>
</dbReference>
<evidence type="ECO:0000256" key="4">
    <source>
        <dbReference type="ARBA" id="ARBA00023180"/>
    </source>
</evidence>
<feature type="chain" id="PRO_5047086907" description="Serine protease" evidence="6">
    <location>
        <begin position="25"/>
        <end position="1510"/>
    </location>
</feature>
<evidence type="ECO:0000256" key="1">
    <source>
        <dbReference type="ARBA" id="ARBA00022729"/>
    </source>
</evidence>
<dbReference type="CDD" id="cd00104">
    <property type="entry name" value="KAZAL_FS"/>
    <property type="match status" value="1"/>
</dbReference>
<dbReference type="InterPro" id="IPR001190">
    <property type="entry name" value="SRCR"/>
</dbReference>
<dbReference type="PANTHER" id="PTHR19331:SF465">
    <property type="entry name" value="EGG PEPTIDE SPERACT RECEPTOR"/>
    <property type="match status" value="1"/>
</dbReference>
<keyword evidence="2" id="KW-0677">Repeat</keyword>
<keyword evidence="1 6" id="KW-0732">Signal</keyword>
<feature type="region of interest" description="Disordered" evidence="5">
    <location>
        <begin position="292"/>
        <end position="313"/>
    </location>
</feature>
<dbReference type="Gene3D" id="2.40.10.10">
    <property type="entry name" value="Trypsin-like serine proteases"/>
    <property type="match status" value="2"/>
</dbReference>
<protein>
    <recommendedName>
        <fullName evidence="11">Serine protease</fullName>
    </recommendedName>
</protein>
<dbReference type="EMBL" id="BSDZ01000008">
    <property type="protein sequence ID" value="GLI60545.1"/>
    <property type="molecule type" value="Genomic_DNA"/>
</dbReference>
<gene>
    <name evidence="9" type="ORF">VaNZ11_002700</name>
</gene>
<sequence length="1510" mass="159792">MMHWANCLAAGLVLALSVITVSSAQRKLAPKRAWNCHDCPVEIAPVCVNGITYQHPCLAECQTDQLGVEGPCEGDELLRRWAYGVAATTAAPTADTTATPTVEAASIQSAGSRTASNAISKRSAVPSPSATSFRRRKHRAADFKRFQSDGFVFVGSLALRSGPSADWDPAKLGDSMRISPGDSASGTADAAAAADALLDKLQVRAIRYTLDTGALFMEASPRPARLPPVRKRTLLESQAETAGENLSGSGTEDHAGWTDGSGDASLAAADASKAAAVAEAKQPSNIIVEPGAAEGSEEAEDRPQGQRQRQLLQDPRWRVLNGTVYPYSAMAYLSYNGNSTSAPRYHCSATFITPWDVLTAAHCVWDFSNYTGFVNFRIYPGLSAGGNSVFDAITPSTPTYTADYVTFYRTENTNKSYADQSSTVNYFDIAVIRVKSPYTSWLGIKYDCARTSYPKTLACGYAESTWVAQCDQCFLTTSQCRPMWLMYNYCYSRKGQSGMATLDLTDMRVLGVLSGGPGYEWQYSYWTPIDAFHFNNLVRWIWTPVPQPSPSRPPPPQPPIRPPVPNNTPLPSPRRPPPNLPVAAFLRPTPVTRLPPPWRPPPPLPPSTAVKRAPPPFWSPPLPLPPSSVPRSSSPRPPAPRPPSPRPPAPRPPIPPPPGSRTILPPPLLGSTRFLVDPSPNPFNLDLDLAKTGVYGSTPAWMATAAPPTMDWNPAQLTTAASKPEAVAAAGAAGVVSRQQTTPLASLAAPASSSSGDEGANPQPESNSGIGVRLSLASVTPSLSGPSQSVSSSPQMGAACKDGQLRLMDGQNSWSGRVEICNNGVWGTICDASWTWDDARVACRQLGYTAGGEAVQGGWFAAAASSVPMHYGDITCLGNEGMLAECARNTSLDIMCNQRTGAGVFCENPTVASPPPASGSTNGSNNWQPGDYPCAQEGMVRLVASLGATTASNRTLPAVVKARGRVEVCSAGQWGSVCDDGWDNNDAIVVCRQLKYTTGWALTRSAPTDAVSLPPPSSVFDLSLQAVAPGPLNMSIWLSNVDCSGTETSLMSCKRRSPMGQTACTHQEDAGVVCFSAPAPIAPPQPPPPECSEDGALRLVPLTGQPKGTGRLEVCYSGRYGLVCDDTFGLPEARVACRQLGYLYGRPMGPPNSSVAGDPGPGASFWMENVDCANGDLWGWFLRLTQCLFAGWGGTTCDPLRQAVGLICSNDSAILAPSPPRPPRPPTSFRCNSLGSVRLVGGNSSSSGRVEVCSTSGLWGTVCDSGWGNTDAAVACRELGFSTGVVLTAESFAVGSAEQVVLLSDVNCTGSESRLTACSSRNASFLSSCADHKRDAGAMCINLPSPPPNLPRPPPNLPRPPPNLPRPPPPRSPPPLPPRPNVTCNVEGAIQIVTATGAVRTSLPAVGRVEICHNQTWGAYCNQYDDPNYSWDDISAEVVCRQLNGGAYAAVAEALDTSDPGVPPLPGGMRFWRYNVICEIIQTVATCSGSGWGAVPASCRVSNVAGVRCK</sequence>
<evidence type="ECO:0000256" key="5">
    <source>
        <dbReference type="SAM" id="MobiDB-lite"/>
    </source>
</evidence>
<feature type="compositionally biased region" description="Low complexity" evidence="5">
    <location>
        <begin position="743"/>
        <end position="755"/>
    </location>
</feature>
<feature type="region of interest" description="Disordered" evidence="5">
    <location>
        <begin position="741"/>
        <end position="770"/>
    </location>
</feature>
<evidence type="ECO:0000313" key="10">
    <source>
        <dbReference type="Proteomes" id="UP001165090"/>
    </source>
</evidence>
<dbReference type="PROSITE" id="PS51465">
    <property type="entry name" value="KAZAL_2"/>
    <property type="match status" value="1"/>
</dbReference>
<feature type="region of interest" description="Disordered" evidence="5">
    <location>
        <begin position="1340"/>
        <end position="1381"/>
    </location>
</feature>
<dbReference type="PANTHER" id="PTHR19331">
    <property type="entry name" value="SCAVENGER RECEPTOR DOMAIN-CONTAINING"/>
    <property type="match status" value="1"/>
</dbReference>
<dbReference type="InterPro" id="IPR043504">
    <property type="entry name" value="Peptidase_S1_PA_chymotrypsin"/>
</dbReference>
<evidence type="ECO:0000313" key="9">
    <source>
        <dbReference type="EMBL" id="GLI60545.1"/>
    </source>
</evidence>
<evidence type="ECO:0000256" key="3">
    <source>
        <dbReference type="ARBA" id="ARBA00023157"/>
    </source>
</evidence>
<reference evidence="9 10" key="1">
    <citation type="journal article" date="2023" name="IScience">
        <title>Expanded male sex-determining region conserved during the evolution of homothallism in the green alga Volvox.</title>
        <authorList>
            <person name="Yamamoto K."/>
            <person name="Matsuzaki R."/>
            <person name="Mahakham W."/>
            <person name="Heman W."/>
            <person name="Sekimoto H."/>
            <person name="Kawachi M."/>
            <person name="Minakuchi Y."/>
            <person name="Toyoda A."/>
            <person name="Nozaki H."/>
        </authorList>
    </citation>
    <scope>NUCLEOTIDE SEQUENCE [LARGE SCALE GENOMIC DNA]</scope>
    <source>
        <strain evidence="9 10">NIES-4468</strain>
    </source>
</reference>
<proteinExistence type="predicted"/>
<feature type="domain" description="SRCR" evidence="7">
    <location>
        <begin position="940"/>
        <end position="1075"/>
    </location>
</feature>
<dbReference type="SUPFAM" id="SSF50494">
    <property type="entry name" value="Trypsin-like serine proteases"/>
    <property type="match status" value="1"/>
</dbReference>
<dbReference type="PROSITE" id="PS00420">
    <property type="entry name" value="SRCR_1"/>
    <property type="match status" value="1"/>
</dbReference>
<evidence type="ECO:0000259" key="8">
    <source>
        <dbReference type="PROSITE" id="PS51465"/>
    </source>
</evidence>
<feature type="domain" description="SRCR" evidence="7">
    <location>
        <begin position="1390"/>
        <end position="1510"/>
    </location>
</feature>
<comment type="caution">
    <text evidence="9">The sequence shown here is derived from an EMBL/GenBank/DDBJ whole genome shotgun (WGS) entry which is preliminary data.</text>
</comment>
<dbReference type="InterPro" id="IPR036772">
    <property type="entry name" value="SRCR-like_dom_sf"/>
</dbReference>
<feature type="domain" description="SRCR" evidence="7">
    <location>
        <begin position="1097"/>
        <end position="1209"/>
    </location>
</feature>
<accession>A0ABQ5RSM4</accession>
<dbReference type="Gene3D" id="3.10.250.10">
    <property type="entry name" value="SRCR-like domain"/>
    <property type="match status" value="5"/>
</dbReference>
<feature type="compositionally biased region" description="Pro residues" evidence="5">
    <location>
        <begin position="613"/>
        <end position="628"/>
    </location>
</feature>
<evidence type="ECO:0000256" key="6">
    <source>
        <dbReference type="SAM" id="SignalP"/>
    </source>
</evidence>
<organism evidence="9 10">
    <name type="scientific">Volvox africanus</name>
    <dbReference type="NCBI Taxonomy" id="51714"/>
    <lineage>
        <taxon>Eukaryota</taxon>
        <taxon>Viridiplantae</taxon>
        <taxon>Chlorophyta</taxon>
        <taxon>core chlorophytes</taxon>
        <taxon>Chlorophyceae</taxon>
        <taxon>CS clade</taxon>
        <taxon>Chlamydomonadales</taxon>
        <taxon>Volvocaceae</taxon>
        <taxon>Volvox</taxon>
    </lineage>
</organism>
<dbReference type="InterPro" id="IPR002350">
    <property type="entry name" value="Kazal_dom"/>
</dbReference>
<keyword evidence="3" id="KW-1015">Disulfide bond</keyword>
<feature type="domain" description="SRCR" evidence="7">
    <location>
        <begin position="805"/>
        <end position="907"/>
    </location>
</feature>
<dbReference type="SUPFAM" id="SSF56487">
    <property type="entry name" value="SRCR-like"/>
    <property type="match status" value="5"/>
</dbReference>
<feature type="domain" description="Kazal-like" evidence="8">
    <location>
        <begin position="30"/>
        <end position="74"/>
    </location>
</feature>
<name>A0ABQ5RSM4_9CHLO</name>
<dbReference type="InterPro" id="IPR018114">
    <property type="entry name" value="TRYPSIN_HIS"/>
</dbReference>
<dbReference type="Pfam" id="PF00530">
    <property type="entry name" value="SRCR"/>
    <property type="match status" value="5"/>
</dbReference>
<feature type="compositionally biased region" description="Pro residues" evidence="5">
    <location>
        <begin position="635"/>
        <end position="668"/>
    </location>
</feature>
<keyword evidence="4" id="KW-0325">Glycoprotein</keyword>
<feature type="compositionally biased region" description="Pro residues" evidence="5">
    <location>
        <begin position="547"/>
        <end position="580"/>
    </location>
</feature>
<dbReference type="Proteomes" id="UP001165090">
    <property type="component" value="Unassembled WGS sequence"/>
</dbReference>
<dbReference type="InterPro" id="IPR009003">
    <property type="entry name" value="Peptidase_S1_PA"/>
</dbReference>
<dbReference type="PROSITE" id="PS00134">
    <property type="entry name" value="TRYPSIN_HIS"/>
    <property type="match status" value="1"/>
</dbReference>
<dbReference type="PRINTS" id="PR00258">
    <property type="entry name" value="SPERACTRCPTR"/>
</dbReference>
<feature type="region of interest" description="Disordered" evidence="5">
    <location>
        <begin position="238"/>
        <end position="263"/>
    </location>
</feature>
<feature type="region of interest" description="Disordered" evidence="5">
    <location>
        <begin position="547"/>
        <end position="675"/>
    </location>
</feature>
<feature type="compositionally biased region" description="Pro residues" evidence="5">
    <location>
        <begin position="1344"/>
        <end position="1380"/>
    </location>
</feature>
<keyword evidence="10" id="KW-1185">Reference proteome</keyword>
<evidence type="ECO:0000259" key="7">
    <source>
        <dbReference type="PROSITE" id="PS50287"/>
    </source>
</evidence>
<feature type="signal peptide" evidence="6">
    <location>
        <begin position="1"/>
        <end position="24"/>
    </location>
</feature>
<evidence type="ECO:0000256" key="2">
    <source>
        <dbReference type="ARBA" id="ARBA00022737"/>
    </source>
</evidence>
<feature type="compositionally biased region" description="Polar residues" evidence="5">
    <location>
        <begin position="238"/>
        <end position="250"/>
    </location>
</feature>
<evidence type="ECO:0008006" key="11">
    <source>
        <dbReference type="Google" id="ProtNLM"/>
    </source>
</evidence>
<feature type="compositionally biased region" description="Pro residues" evidence="5">
    <location>
        <begin position="593"/>
        <end position="606"/>
    </location>
</feature>
<feature type="domain" description="SRCR" evidence="7">
    <location>
        <begin position="1237"/>
        <end position="1341"/>
    </location>
</feature>